<name>A0A645D6J4_9ZZZZ</name>
<proteinExistence type="predicted"/>
<dbReference type="Gene3D" id="3.60.40.10">
    <property type="entry name" value="PPM-type phosphatase domain"/>
    <property type="match status" value="1"/>
</dbReference>
<evidence type="ECO:0000313" key="1">
    <source>
        <dbReference type="EMBL" id="MPM84807.1"/>
    </source>
</evidence>
<accession>A0A645D6J4</accession>
<dbReference type="AlphaFoldDB" id="A0A645D6J4"/>
<gene>
    <name evidence="1" type="ORF">SDC9_131883</name>
</gene>
<protein>
    <recommendedName>
        <fullName evidence="2">PPM-type phosphatase domain-containing protein</fullName>
    </recommendedName>
</protein>
<organism evidence="1">
    <name type="scientific">bioreactor metagenome</name>
    <dbReference type="NCBI Taxonomy" id="1076179"/>
    <lineage>
        <taxon>unclassified sequences</taxon>
        <taxon>metagenomes</taxon>
        <taxon>ecological metagenomes</taxon>
    </lineage>
</organism>
<reference evidence="1" key="1">
    <citation type="submission" date="2019-08" db="EMBL/GenBank/DDBJ databases">
        <authorList>
            <person name="Kucharzyk K."/>
            <person name="Murdoch R.W."/>
            <person name="Higgins S."/>
            <person name="Loffler F."/>
        </authorList>
    </citation>
    <scope>NUCLEOTIDE SEQUENCE</scope>
</reference>
<comment type="caution">
    <text evidence="1">The sequence shown here is derived from an EMBL/GenBank/DDBJ whole genome shotgun (WGS) entry which is preliminary data.</text>
</comment>
<dbReference type="SUPFAM" id="SSF81606">
    <property type="entry name" value="PP2C-like"/>
    <property type="match status" value="1"/>
</dbReference>
<dbReference type="EMBL" id="VSSQ01033274">
    <property type="protein sequence ID" value="MPM84807.1"/>
    <property type="molecule type" value="Genomic_DNA"/>
</dbReference>
<sequence>MFPNSLFDEEVIQINKGDRIFFFTDGLDIVFDEEKIINEVTKLQNIGITKEYLYNCFIDKTLGVNVLVDDSTLLIVEIL</sequence>
<dbReference type="InterPro" id="IPR036457">
    <property type="entry name" value="PPM-type-like_dom_sf"/>
</dbReference>
<evidence type="ECO:0008006" key="2">
    <source>
        <dbReference type="Google" id="ProtNLM"/>
    </source>
</evidence>